<proteinExistence type="predicted"/>
<evidence type="ECO:0000256" key="3">
    <source>
        <dbReference type="ARBA" id="ARBA00022679"/>
    </source>
</evidence>
<dbReference type="GO" id="GO:0005739">
    <property type="term" value="C:mitochondrion"/>
    <property type="evidence" value="ECO:0007669"/>
    <property type="project" value="UniProtKB-SubCell"/>
</dbReference>
<organism evidence="11 12">
    <name type="scientific">Panagrolaimus superbus</name>
    <dbReference type="NCBI Taxonomy" id="310955"/>
    <lineage>
        <taxon>Eukaryota</taxon>
        <taxon>Metazoa</taxon>
        <taxon>Ecdysozoa</taxon>
        <taxon>Nematoda</taxon>
        <taxon>Chromadorea</taxon>
        <taxon>Rhabditida</taxon>
        <taxon>Tylenchina</taxon>
        <taxon>Panagrolaimomorpha</taxon>
        <taxon>Panagrolaimoidea</taxon>
        <taxon>Panagrolaimidae</taxon>
        <taxon>Panagrolaimus</taxon>
    </lineage>
</organism>
<dbReference type="PROSITE" id="PS51675">
    <property type="entry name" value="SAM_MT_TRM10"/>
    <property type="match status" value="1"/>
</dbReference>
<keyword evidence="8" id="KW-0496">Mitochondrion</keyword>
<evidence type="ECO:0000256" key="5">
    <source>
        <dbReference type="ARBA" id="ARBA00022694"/>
    </source>
</evidence>
<dbReference type="InterPro" id="IPR025812">
    <property type="entry name" value="Trm10_C_MTase_dom"/>
</dbReference>
<accession>A0A914YYC1</accession>
<dbReference type="InterPro" id="IPR028564">
    <property type="entry name" value="MT_TRM10-typ"/>
</dbReference>
<keyword evidence="5" id="KW-0819">tRNA processing</keyword>
<dbReference type="WBParaSite" id="PSU_v2.g3059.t1">
    <property type="protein sequence ID" value="PSU_v2.g3059.t1"/>
    <property type="gene ID" value="PSU_v2.g3059"/>
</dbReference>
<evidence type="ECO:0000259" key="10">
    <source>
        <dbReference type="PROSITE" id="PS51675"/>
    </source>
</evidence>
<evidence type="ECO:0000313" key="12">
    <source>
        <dbReference type="WBParaSite" id="PSU_v2.g3059.t1"/>
    </source>
</evidence>
<dbReference type="GO" id="GO:0000049">
    <property type="term" value="F:tRNA binding"/>
    <property type="evidence" value="ECO:0007669"/>
    <property type="project" value="TreeGrafter"/>
</dbReference>
<reference evidence="12" key="1">
    <citation type="submission" date="2022-11" db="UniProtKB">
        <authorList>
            <consortium name="WormBaseParasite"/>
        </authorList>
    </citation>
    <scope>IDENTIFICATION</scope>
</reference>
<keyword evidence="6" id="KW-0809">Transit peptide</keyword>
<dbReference type="GO" id="GO:0032259">
    <property type="term" value="P:methylation"/>
    <property type="evidence" value="ECO:0007669"/>
    <property type="project" value="UniProtKB-KW"/>
</dbReference>
<keyword evidence="4" id="KW-0949">S-adenosyl-L-methionine</keyword>
<evidence type="ECO:0000256" key="8">
    <source>
        <dbReference type="ARBA" id="ARBA00023128"/>
    </source>
</evidence>
<feature type="domain" description="SAM-dependent MTase TRM10-type" evidence="10">
    <location>
        <begin position="6"/>
        <end position="209"/>
    </location>
</feature>
<evidence type="ECO:0000313" key="11">
    <source>
        <dbReference type="Proteomes" id="UP000887577"/>
    </source>
</evidence>
<dbReference type="GO" id="GO:0005654">
    <property type="term" value="C:nucleoplasm"/>
    <property type="evidence" value="ECO:0007669"/>
    <property type="project" value="TreeGrafter"/>
</dbReference>
<keyword evidence="7" id="KW-0175">Coiled coil</keyword>
<dbReference type="Gene3D" id="3.40.1280.30">
    <property type="match status" value="1"/>
</dbReference>
<dbReference type="InterPro" id="IPR007356">
    <property type="entry name" value="tRNA_m1G_MeTrfase_euk"/>
</dbReference>
<protein>
    <recommendedName>
        <fullName evidence="9">RNA (guanine-9-)-methyltransferase domain-containing protein 1</fullName>
    </recommendedName>
</protein>
<keyword evidence="3" id="KW-0808">Transferase</keyword>
<comment type="subcellular location">
    <subcellularLocation>
        <location evidence="1">Mitochondrion</location>
    </subcellularLocation>
</comment>
<name>A0A914YYC1_9BILA</name>
<dbReference type="PANTHER" id="PTHR13563">
    <property type="entry name" value="TRNA (GUANINE-9-) METHYLTRANSFERASE"/>
    <property type="match status" value="1"/>
</dbReference>
<evidence type="ECO:0000256" key="6">
    <source>
        <dbReference type="ARBA" id="ARBA00022946"/>
    </source>
</evidence>
<dbReference type="CDD" id="cd18102">
    <property type="entry name" value="Trm10_MRRP1"/>
    <property type="match status" value="1"/>
</dbReference>
<dbReference type="GO" id="GO:0070131">
    <property type="term" value="P:positive regulation of mitochondrial translation"/>
    <property type="evidence" value="ECO:0007669"/>
    <property type="project" value="TreeGrafter"/>
</dbReference>
<evidence type="ECO:0000256" key="7">
    <source>
        <dbReference type="ARBA" id="ARBA00023054"/>
    </source>
</evidence>
<dbReference type="InterPro" id="IPR038459">
    <property type="entry name" value="MT_TRM10-typ_sf"/>
</dbReference>
<sequence>MENQKEDMRLFQSISLKETPHLVVDCRYIPYLSERAQNLTSIQLGYMISANRRLQTPWPLYFVNFDLKNNILKECKRKHLGVLDNDRKICAFTSEKNYTEIFDPKKLIYLSPDADEPLKNIELDKTYIIGGIVDRVVEKDIPRYASLEMSQVDGIQSYRLPINENIQWQSGTQFLTLVTVMKILQNTFENNGNWKETMQKLIPTRHVKPLEDRRDLPKQLQHNHAQYDMEVLRILEENLGKDFDRKISKCC</sequence>
<dbReference type="PANTHER" id="PTHR13563:SF5">
    <property type="entry name" value="TRNA METHYLTRANSFERASE 10 HOMOLOG C"/>
    <property type="match status" value="1"/>
</dbReference>
<evidence type="ECO:0000256" key="2">
    <source>
        <dbReference type="ARBA" id="ARBA00022603"/>
    </source>
</evidence>
<keyword evidence="2" id="KW-0489">Methyltransferase</keyword>
<evidence type="ECO:0000256" key="1">
    <source>
        <dbReference type="ARBA" id="ARBA00004173"/>
    </source>
</evidence>
<evidence type="ECO:0000256" key="4">
    <source>
        <dbReference type="ARBA" id="ARBA00022691"/>
    </source>
</evidence>
<keyword evidence="11" id="KW-1185">Reference proteome</keyword>
<dbReference type="GO" id="GO:0008168">
    <property type="term" value="F:methyltransferase activity"/>
    <property type="evidence" value="ECO:0007669"/>
    <property type="project" value="UniProtKB-KW"/>
</dbReference>
<dbReference type="AlphaFoldDB" id="A0A914YYC1"/>
<dbReference type="Proteomes" id="UP000887577">
    <property type="component" value="Unplaced"/>
</dbReference>
<evidence type="ECO:0000256" key="9">
    <source>
        <dbReference type="ARBA" id="ARBA00029803"/>
    </source>
</evidence>
<dbReference type="GO" id="GO:0097745">
    <property type="term" value="P:mitochondrial tRNA 5'-end processing"/>
    <property type="evidence" value="ECO:0007669"/>
    <property type="project" value="TreeGrafter"/>
</dbReference>